<dbReference type="PANTHER" id="PTHR14636:SF1">
    <property type="entry name" value="TPA-INDUCED TRANSMEMBRANE PROTEIN"/>
    <property type="match status" value="1"/>
</dbReference>
<dbReference type="InterPro" id="IPR033223">
    <property type="entry name" value="TTMP"/>
</dbReference>
<dbReference type="InterPro" id="IPR036364">
    <property type="entry name" value="SEA_dom_sf"/>
</dbReference>
<dbReference type="SUPFAM" id="SSF82671">
    <property type="entry name" value="SEA domain"/>
    <property type="match status" value="1"/>
</dbReference>
<protein>
    <recommendedName>
        <fullName evidence="2">SEA domain-containing protein</fullName>
    </recommendedName>
</protein>
<name>A0AAD7SY46_9TELE</name>
<reference evidence="3" key="1">
    <citation type="journal article" date="2023" name="Science">
        <title>Genome structures resolve the early diversification of teleost fishes.</title>
        <authorList>
            <person name="Parey E."/>
            <person name="Louis A."/>
            <person name="Montfort J."/>
            <person name="Bouchez O."/>
            <person name="Roques C."/>
            <person name="Iampietro C."/>
            <person name="Lluch J."/>
            <person name="Castinel A."/>
            <person name="Donnadieu C."/>
            <person name="Desvignes T."/>
            <person name="Floi Bucao C."/>
            <person name="Jouanno E."/>
            <person name="Wen M."/>
            <person name="Mejri S."/>
            <person name="Dirks R."/>
            <person name="Jansen H."/>
            <person name="Henkel C."/>
            <person name="Chen W.J."/>
            <person name="Zahm M."/>
            <person name="Cabau C."/>
            <person name="Klopp C."/>
            <person name="Thompson A.W."/>
            <person name="Robinson-Rechavi M."/>
            <person name="Braasch I."/>
            <person name="Lecointre G."/>
            <person name="Bobe J."/>
            <person name="Postlethwait J.H."/>
            <person name="Berthelot C."/>
            <person name="Roest Crollius H."/>
            <person name="Guiguen Y."/>
        </authorList>
    </citation>
    <scope>NUCLEOTIDE SEQUENCE</scope>
    <source>
        <strain evidence="3">NC1722</strain>
    </source>
</reference>
<organism evidence="3 4">
    <name type="scientific">Aldrovandia affinis</name>
    <dbReference type="NCBI Taxonomy" id="143900"/>
    <lineage>
        <taxon>Eukaryota</taxon>
        <taxon>Metazoa</taxon>
        <taxon>Chordata</taxon>
        <taxon>Craniata</taxon>
        <taxon>Vertebrata</taxon>
        <taxon>Euteleostomi</taxon>
        <taxon>Actinopterygii</taxon>
        <taxon>Neopterygii</taxon>
        <taxon>Teleostei</taxon>
        <taxon>Notacanthiformes</taxon>
        <taxon>Halosauridae</taxon>
        <taxon>Aldrovandia</taxon>
    </lineage>
</organism>
<dbReference type="AlphaFoldDB" id="A0AAD7SY46"/>
<dbReference type="EMBL" id="JAINUG010000025">
    <property type="protein sequence ID" value="KAJ8410885.1"/>
    <property type="molecule type" value="Genomic_DNA"/>
</dbReference>
<gene>
    <name evidence="3" type="ORF">AAFF_G00188420</name>
</gene>
<dbReference type="PROSITE" id="PS50024">
    <property type="entry name" value="SEA"/>
    <property type="match status" value="1"/>
</dbReference>
<dbReference type="Gene3D" id="3.30.70.960">
    <property type="entry name" value="SEA domain"/>
    <property type="match status" value="1"/>
</dbReference>
<dbReference type="PANTHER" id="PTHR14636">
    <property type="entry name" value="TPA-INDUCED TRANSMEMBRANE PROTEIN"/>
    <property type="match status" value="1"/>
</dbReference>
<evidence type="ECO:0000313" key="3">
    <source>
        <dbReference type="EMBL" id="KAJ8410885.1"/>
    </source>
</evidence>
<feature type="transmembrane region" description="Helical" evidence="1">
    <location>
        <begin position="113"/>
        <end position="141"/>
    </location>
</feature>
<sequence length="297" mass="33877">MNGDIELENFRLETDGLFDNNNSQNERAVKDQITGGYGDKSFHNRHEAAEDSHLLVADEDSRVQSTQLGSKVMGQDSISISLQESSLYTQAETGRHGRQGLLWYLNKEVVWRLTLWMVIALCLLVVIVVVIILSLVLYSVLYVDEDDTFDHKSLVVPRFYSGSMRLNFTTDLLSPWENQSLALSTQLEEKISNLYSASPALGRYFSSVSTSAFRNGSITAYYWLKFLMPLEHEQLVRYTLSQEMVYNVLYQHLYDQEPDSDQLLYIDPATVYMEIGNRTGNDQGNLTLLENTTQARP</sequence>
<keyword evidence="1" id="KW-1133">Transmembrane helix</keyword>
<evidence type="ECO:0000256" key="1">
    <source>
        <dbReference type="SAM" id="Phobius"/>
    </source>
</evidence>
<dbReference type="InterPro" id="IPR000082">
    <property type="entry name" value="SEA_dom"/>
</dbReference>
<accession>A0AAD7SY46</accession>
<proteinExistence type="predicted"/>
<evidence type="ECO:0000259" key="2">
    <source>
        <dbReference type="PROSITE" id="PS50024"/>
    </source>
</evidence>
<keyword evidence="1" id="KW-0812">Transmembrane</keyword>
<keyword evidence="1" id="KW-0472">Membrane</keyword>
<dbReference type="Pfam" id="PF01390">
    <property type="entry name" value="SEA"/>
    <property type="match status" value="1"/>
</dbReference>
<comment type="caution">
    <text evidence="3">The sequence shown here is derived from an EMBL/GenBank/DDBJ whole genome shotgun (WGS) entry which is preliminary data.</text>
</comment>
<feature type="domain" description="SEA" evidence="2">
    <location>
        <begin position="154"/>
        <end position="268"/>
    </location>
</feature>
<dbReference type="Proteomes" id="UP001221898">
    <property type="component" value="Unassembled WGS sequence"/>
</dbReference>
<evidence type="ECO:0000313" key="4">
    <source>
        <dbReference type="Proteomes" id="UP001221898"/>
    </source>
</evidence>
<keyword evidence="4" id="KW-1185">Reference proteome</keyword>